<evidence type="ECO:0000256" key="9">
    <source>
        <dbReference type="PROSITE-ProRule" id="PRU10061"/>
    </source>
</evidence>
<dbReference type="EC" id="3.2.1.8" evidence="10"/>
<evidence type="ECO:0000256" key="8">
    <source>
        <dbReference type="ARBA" id="ARBA00023326"/>
    </source>
</evidence>
<feature type="chain" id="PRO_5020587483" description="Beta-xylanase" evidence="11">
    <location>
        <begin position="29"/>
        <end position="361"/>
    </location>
</feature>
<keyword evidence="7 10" id="KW-0326">Glycosidase</keyword>
<keyword evidence="8 10" id="KW-0624">Polysaccharide degradation</keyword>
<evidence type="ECO:0000256" key="5">
    <source>
        <dbReference type="ARBA" id="ARBA00022801"/>
    </source>
</evidence>
<comment type="catalytic activity">
    <reaction evidence="1 10">
        <text>Endohydrolysis of (1-&gt;4)-beta-D-xylosidic linkages in xylans.</text>
        <dbReference type="EC" id="3.2.1.8"/>
    </reaction>
</comment>
<sequence length="361" mass="40456">MGKQFWVALLLGAAVLAGLNGFGPGAGAAGKDEGAPPGLRDVVSRKGLPLNIGAAVGTAFYGGPDSQTYREVLKRQFNMVVCENEMKFENIQPLPGYFDFEKGDALLAFAAANGMKMRGHTLIWHQQNPLWLMQGSWTRETLLAVMREHIQTVMRHYRGRIAEWDVANECIDDGPGHGLRKTVWAEVIGPDYLDWAFRYAREADPDALLFYNDYGAEPENAKSDAVYRLVKGMKQRGVPIDGVGLQCHFHNDELGPAQLAAIAGNIKRFTELGLKVAVTELDIRIRKPAAARDYAVQAENYRQMIRLFRSNPDCSTFMMWGFSDRYSWIPQFFTDCDDALILDRNFEPKPAYAALRGELER</sequence>
<keyword evidence="3 13" id="KW-0858">Xylan degradation</keyword>
<evidence type="ECO:0000256" key="4">
    <source>
        <dbReference type="ARBA" id="ARBA00022729"/>
    </source>
</evidence>
<evidence type="ECO:0000256" key="6">
    <source>
        <dbReference type="ARBA" id="ARBA00023277"/>
    </source>
</evidence>
<feature type="signal peptide" evidence="11">
    <location>
        <begin position="1"/>
        <end position="28"/>
    </location>
</feature>
<dbReference type="InterPro" id="IPR017853">
    <property type="entry name" value="GH"/>
</dbReference>
<dbReference type="PANTHER" id="PTHR31490:SF88">
    <property type="entry name" value="BETA-XYLANASE"/>
    <property type="match status" value="1"/>
</dbReference>
<evidence type="ECO:0000259" key="12">
    <source>
        <dbReference type="PROSITE" id="PS51760"/>
    </source>
</evidence>
<dbReference type="PROSITE" id="PS00591">
    <property type="entry name" value="GH10_1"/>
    <property type="match status" value="1"/>
</dbReference>
<dbReference type="GO" id="GO:0045493">
    <property type="term" value="P:xylan catabolic process"/>
    <property type="evidence" value="ECO:0007669"/>
    <property type="project" value="UniProtKB-KW"/>
</dbReference>
<evidence type="ECO:0000256" key="7">
    <source>
        <dbReference type="ARBA" id="ARBA00023295"/>
    </source>
</evidence>
<keyword evidence="6 10" id="KW-0119">Carbohydrate metabolism</keyword>
<organism evidence="13 14">
    <name type="scientific">Hydrogenispora ethanolica</name>
    <dbReference type="NCBI Taxonomy" id="1082276"/>
    <lineage>
        <taxon>Bacteria</taxon>
        <taxon>Bacillati</taxon>
        <taxon>Bacillota</taxon>
        <taxon>Hydrogenispora</taxon>
    </lineage>
</organism>
<dbReference type="OrthoDB" id="9809277at2"/>
<dbReference type="InterPro" id="IPR001000">
    <property type="entry name" value="GH10_dom"/>
</dbReference>
<dbReference type="SMART" id="SM00633">
    <property type="entry name" value="Glyco_10"/>
    <property type="match status" value="1"/>
</dbReference>
<evidence type="ECO:0000256" key="10">
    <source>
        <dbReference type="RuleBase" id="RU361174"/>
    </source>
</evidence>
<keyword evidence="5 10" id="KW-0378">Hydrolase</keyword>
<dbReference type="GO" id="GO:0031176">
    <property type="term" value="F:endo-1,4-beta-xylanase activity"/>
    <property type="evidence" value="ECO:0007669"/>
    <property type="project" value="UniProtKB-EC"/>
</dbReference>
<reference evidence="13 14" key="1">
    <citation type="submission" date="2019-03" db="EMBL/GenBank/DDBJ databases">
        <title>Genomic Encyclopedia of Type Strains, Phase IV (KMG-IV): sequencing the most valuable type-strain genomes for metagenomic binning, comparative biology and taxonomic classification.</title>
        <authorList>
            <person name="Goeker M."/>
        </authorList>
    </citation>
    <scope>NUCLEOTIDE SEQUENCE [LARGE SCALE GENOMIC DNA]</scope>
    <source>
        <strain evidence="13 14">LX-B</strain>
    </source>
</reference>
<dbReference type="EMBL" id="SLUN01000003">
    <property type="protein sequence ID" value="TCL75193.1"/>
    <property type="molecule type" value="Genomic_DNA"/>
</dbReference>
<dbReference type="PROSITE" id="PS51760">
    <property type="entry name" value="GH10_2"/>
    <property type="match status" value="1"/>
</dbReference>
<protein>
    <recommendedName>
        <fullName evidence="10">Beta-xylanase</fullName>
        <ecNumber evidence="10">3.2.1.8</ecNumber>
    </recommendedName>
</protein>
<feature type="domain" description="GH10" evidence="12">
    <location>
        <begin position="33"/>
        <end position="358"/>
    </location>
</feature>
<evidence type="ECO:0000256" key="11">
    <source>
        <dbReference type="SAM" id="SignalP"/>
    </source>
</evidence>
<gene>
    <name evidence="13" type="ORF">EDC14_1003125</name>
</gene>
<accession>A0A4R1S728</accession>
<keyword evidence="4 11" id="KW-0732">Signal</keyword>
<evidence type="ECO:0000256" key="2">
    <source>
        <dbReference type="ARBA" id="ARBA00007495"/>
    </source>
</evidence>
<comment type="caution">
    <text evidence="13">The sequence shown here is derived from an EMBL/GenBank/DDBJ whole genome shotgun (WGS) entry which is preliminary data.</text>
</comment>
<evidence type="ECO:0000313" key="13">
    <source>
        <dbReference type="EMBL" id="TCL75193.1"/>
    </source>
</evidence>
<evidence type="ECO:0000256" key="1">
    <source>
        <dbReference type="ARBA" id="ARBA00000681"/>
    </source>
</evidence>
<comment type="similarity">
    <text evidence="2 10">Belongs to the glycosyl hydrolase 10 (cellulase F) family.</text>
</comment>
<dbReference type="Gene3D" id="3.20.20.80">
    <property type="entry name" value="Glycosidases"/>
    <property type="match status" value="1"/>
</dbReference>
<dbReference type="SUPFAM" id="SSF51445">
    <property type="entry name" value="(Trans)glycosidases"/>
    <property type="match status" value="1"/>
</dbReference>
<evidence type="ECO:0000313" key="14">
    <source>
        <dbReference type="Proteomes" id="UP000295008"/>
    </source>
</evidence>
<evidence type="ECO:0000256" key="3">
    <source>
        <dbReference type="ARBA" id="ARBA00022651"/>
    </source>
</evidence>
<feature type="active site" description="Nucleophile" evidence="9">
    <location>
        <position position="280"/>
    </location>
</feature>
<dbReference type="InterPro" id="IPR044846">
    <property type="entry name" value="GH10"/>
</dbReference>
<dbReference type="PANTHER" id="PTHR31490">
    <property type="entry name" value="GLYCOSYL HYDROLASE"/>
    <property type="match status" value="1"/>
</dbReference>
<keyword evidence="14" id="KW-1185">Reference proteome</keyword>
<dbReference type="PRINTS" id="PR00134">
    <property type="entry name" value="GLHYDRLASE10"/>
</dbReference>
<proteinExistence type="inferred from homology"/>
<dbReference type="RefSeq" id="WP_132012871.1">
    <property type="nucleotide sequence ID" value="NZ_SLUN01000003.1"/>
</dbReference>
<name>A0A4R1S728_HYDET</name>
<dbReference type="Pfam" id="PF00331">
    <property type="entry name" value="Glyco_hydro_10"/>
    <property type="match status" value="1"/>
</dbReference>
<dbReference type="AlphaFoldDB" id="A0A4R1S728"/>
<dbReference type="Proteomes" id="UP000295008">
    <property type="component" value="Unassembled WGS sequence"/>
</dbReference>
<dbReference type="InterPro" id="IPR031158">
    <property type="entry name" value="GH10_AS"/>
</dbReference>